<reference evidence="1" key="1">
    <citation type="journal article" date="2015" name="Nature">
        <title>Complex archaea that bridge the gap between prokaryotes and eukaryotes.</title>
        <authorList>
            <person name="Spang A."/>
            <person name="Saw J.H."/>
            <person name="Jorgensen S.L."/>
            <person name="Zaremba-Niedzwiedzka K."/>
            <person name="Martijn J."/>
            <person name="Lind A.E."/>
            <person name="van Eijk R."/>
            <person name="Schleper C."/>
            <person name="Guy L."/>
            <person name="Ettema T.J."/>
        </authorList>
    </citation>
    <scope>NUCLEOTIDE SEQUENCE</scope>
</reference>
<dbReference type="EMBL" id="LAZR01007660">
    <property type="protein sequence ID" value="KKM83816.1"/>
    <property type="molecule type" value="Genomic_DNA"/>
</dbReference>
<name>A0A0F9L8R5_9ZZZZ</name>
<comment type="caution">
    <text evidence="1">The sequence shown here is derived from an EMBL/GenBank/DDBJ whole genome shotgun (WGS) entry which is preliminary data.</text>
</comment>
<gene>
    <name evidence="1" type="ORF">LCGC14_1305510</name>
</gene>
<dbReference type="AlphaFoldDB" id="A0A0F9L8R5"/>
<sequence>MNEREIQFHAGLLVVGKPPGQLRDCLGYGVPEVSVNSYDYTAFKLHKLKLLEHLVDADYFDVYYASGSYGEQVLTEKAALWVGEFYQWILATQGRAA</sequence>
<evidence type="ECO:0000313" key="1">
    <source>
        <dbReference type="EMBL" id="KKM83816.1"/>
    </source>
</evidence>
<organism evidence="1">
    <name type="scientific">marine sediment metagenome</name>
    <dbReference type="NCBI Taxonomy" id="412755"/>
    <lineage>
        <taxon>unclassified sequences</taxon>
        <taxon>metagenomes</taxon>
        <taxon>ecological metagenomes</taxon>
    </lineage>
</organism>
<accession>A0A0F9L8R5</accession>
<proteinExistence type="predicted"/>
<protein>
    <submittedName>
        <fullName evidence="1">Uncharacterized protein</fullName>
    </submittedName>
</protein>